<comment type="subunit">
    <text evidence="3 7">Homodimer.</text>
</comment>
<name>A0A953I7H2_SYMTR</name>
<dbReference type="GO" id="GO:0005737">
    <property type="term" value="C:cytoplasm"/>
    <property type="evidence" value="ECO:0007669"/>
    <property type="project" value="UniProtKB-SubCell"/>
</dbReference>
<comment type="function">
    <text evidence="7">Plays a role in the regulation of phosphate uptake.</text>
</comment>
<sequence>MRSALETQLRDLNRDVLQMGRLVSGMVEKAVRSLAQQDAALAQQVIDQDDEVDRMLIAIEMRCLQVMALQQPMARDLRAVGSSLKVVTDLERVADHATDIAEVTVKLAGEPLIKPLIDIPRMADLAQQMVREALEAFVQQDEAAARTMIARDHDMDALYRAVFDELVEMMERDPGVVRQATYLLHVAGWLERIGDHATNLGEWIIYQLTGELNDLNT</sequence>
<feature type="domain" description="PhoU" evidence="8">
    <location>
        <begin position="119"/>
        <end position="204"/>
    </location>
</feature>
<evidence type="ECO:0000259" key="8">
    <source>
        <dbReference type="Pfam" id="PF01895"/>
    </source>
</evidence>
<organism evidence="9 10">
    <name type="scientific">Symbiobacterium thermophilum</name>
    <dbReference type="NCBI Taxonomy" id="2734"/>
    <lineage>
        <taxon>Bacteria</taxon>
        <taxon>Bacillati</taxon>
        <taxon>Bacillota</taxon>
        <taxon>Clostridia</taxon>
        <taxon>Eubacteriales</taxon>
        <taxon>Symbiobacteriaceae</taxon>
        <taxon>Symbiobacterium</taxon>
    </lineage>
</organism>
<dbReference type="GO" id="GO:0030643">
    <property type="term" value="P:intracellular phosphate ion homeostasis"/>
    <property type="evidence" value="ECO:0007669"/>
    <property type="project" value="InterPro"/>
</dbReference>
<dbReference type="PANTHER" id="PTHR42930:SF3">
    <property type="entry name" value="PHOSPHATE-SPECIFIC TRANSPORT SYSTEM ACCESSORY PROTEIN PHOU"/>
    <property type="match status" value="1"/>
</dbReference>
<proteinExistence type="inferred from homology"/>
<dbReference type="InterPro" id="IPR038078">
    <property type="entry name" value="PhoU-like_sf"/>
</dbReference>
<dbReference type="Proteomes" id="UP000732377">
    <property type="component" value="Unassembled WGS sequence"/>
</dbReference>
<dbReference type="InterPro" id="IPR026022">
    <property type="entry name" value="PhoU_dom"/>
</dbReference>
<comment type="similarity">
    <text evidence="2 7">Belongs to the PhoU family.</text>
</comment>
<comment type="caution">
    <text evidence="9">The sequence shown here is derived from an EMBL/GenBank/DDBJ whole genome shotgun (WGS) entry which is preliminary data.</text>
</comment>
<protein>
    <recommendedName>
        <fullName evidence="7">Phosphate-specific transport system accessory protein PhoU</fullName>
    </recommendedName>
</protein>
<comment type="subcellular location">
    <subcellularLocation>
        <location evidence="1 7">Cytoplasm</location>
    </subcellularLocation>
</comment>
<dbReference type="PIRSF" id="PIRSF003107">
    <property type="entry name" value="PhoU"/>
    <property type="match status" value="1"/>
</dbReference>
<dbReference type="SUPFAM" id="SSF109755">
    <property type="entry name" value="PhoU-like"/>
    <property type="match status" value="1"/>
</dbReference>
<evidence type="ECO:0000256" key="4">
    <source>
        <dbReference type="ARBA" id="ARBA00022448"/>
    </source>
</evidence>
<evidence type="ECO:0000313" key="9">
    <source>
        <dbReference type="EMBL" id="MBY6275718.1"/>
    </source>
</evidence>
<evidence type="ECO:0000256" key="5">
    <source>
        <dbReference type="ARBA" id="ARBA00022490"/>
    </source>
</evidence>
<evidence type="ECO:0000256" key="2">
    <source>
        <dbReference type="ARBA" id="ARBA00008107"/>
    </source>
</evidence>
<dbReference type="GO" id="GO:0006817">
    <property type="term" value="P:phosphate ion transport"/>
    <property type="evidence" value="ECO:0007669"/>
    <property type="project" value="UniProtKB-KW"/>
</dbReference>
<keyword evidence="5 7" id="KW-0963">Cytoplasm</keyword>
<dbReference type="Pfam" id="PF01895">
    <property type="entry name" value="PhoU"/>
    <property type="match status" value="2"/>
</dbReference>
<accession>A0A953I7H2</accession>
<dbReference type="EMBL" id="PIUK01000037">
    <property type="protein sequence ID" value="MBY6275718.1"/>
    <property type="molecule type" value="Genomic_DNA"/>
</dbReference>
<keyword evidence="4 7" id="KW-0813">Transport</keyword>
<dbReference type="Gene3D" id="1.20.58.220">
    <property type="entry name" value="Phosphate transport system protein phou homolog 2, domain 2"/>
    <property type="match status" value="1"/>
</dbReference>
<feature type="domain" description="PhoU" evidence="8">
    <location>
        <begin position="17"/>
        <end position="103"/>
    </location>
</feature>
<keyword evidence="6 7" id="KW-0592">Phosphate transport</keyword>
<evidence type="ECO:0000256" key="1">
    <source>
        <dbReference type="ARBA" id="ARBA00004496"/>
    </source>
</evidence>
<reference evidence="9" key="1">
    <citation type="submission" date="2017-11" db="EMBL/GenBank/DDBJ databases">
        <title>Three new genomes from thermophilic consortium.</title>
        <authorList>
            <person name="Quaggio R."/>
            <person name="Amgarten D."/>
            <person name="Setubal J.C."/>
        </authorList>
    </citation>
    <scope>NUCLEOTIDE SEQUENCE</scope>
    <source>
        <strain evidence="9">ZCTH01-B2</strain>
    </source>
</reference>
<evidence type="ECO:0000256" key="6">
    <source>
        <dbReference type="ARBA" id="ARBA00022592"/>
    </source>
</evidence>
<dbReference type="FunFam" id="1.20.58.220:FF:000004">
    <property type="entry name" value="Phosphate-specific transport system accessory protein PhoU"/>
    <property type="match status" value="1"/>
</dbReference>
<evidence type="ECO:0000256" key="3">
    <source>
        <dbReference type="ARBA" id="ARBA00011738"/>
    </source>
</evidence>
<dbReference type="InterPro" id="IPR028366">
    <property type="entry name" value="PhoU"/>
</dbReference>
<dbReference type="GO" id="GO:0045936">
    <property type="term" value="P:negative regulation of phosphate metabolic process"/>
    <property type="evidence" value="ECO:0007669"/>
    <property type="project" value="InterPro"/>
</dbReference>
<dbReference type="AlphaFoldDB" id="A0A953I7H2"/>
<dbReference type="NCBIfam" id="TIGR02135">
    <property type="entry name" value="phoU_full"/>
    <property type="match status" value="1"/>
</dbReference>
<dbReference type="RefSeq" id="WP_273378627.1">
    <property type="nucleotide sequence ID" value="NZ_PIUK01000037.1"/>
</dbReference>
<dbReference type="PANTHER" id="PTHR42930">
    <property type="entry name" value="PHOSPHATE-SPECIFIC TRANSPORT SYSTEM ACCESSORY PROTEIN PHOU"/>
    <property type="match status" value="1"/>
</dbReference>
<evidence type="ECO:0000256" key="7">
    <source>
        <dbReference type="PIRNR" id="PIRNR003107"/>
    </source>
</evidence>
<gene>
    <name evidence="9" type="primary">phoU</name>
    <name evidence="9" type="ORF">CWE10_05750</name>
</gene>
<evidence type="ECO:0000313" key="10">
    <source>
        <dbReference type="Proteomes" id="UP000732377"/>
    </source>
</evidence>